<keyword evidence="3" id="KW-1133">Transmembrane helix</keyword>
<dbReference type="GO" id="GO:0006465">
    <property type="term" value="P:signal peptide processing"/>
    <property type="evidence" value="ECO:0007669"/>
    <property type="project" value="TreeGrafter"/>
</dbReference>
<gene>
    <name evidence="5" type="ORF">E6W39_17160</name>
</gene>
<feature type="region of interest" description="Disordered" evidence="2">
    <location>
        <begin position="30"/>
        <end position="49"/>
    </location>
</feature>
<dbReference type="AlphaFoldDB" id="A0A540W3N5"/>
<feature type="domain" description="Prepilin type IV endopeptidase peptidase" evidence="4">
    <location>
        <begin position="163"/>
        <end position="271"/>
    </location>
</feature>
<proteinExistence type="inferred from homology"/>
<reference evidence="5 6" key="1">
    <citation type="submission" date="2019-06" db="EMBL/GenBank/DDBJ databases">
        <title>Description of Kitasatospora acidophila sp. nov. isolated from pine grove soil, and reclassification of Streptomyces novaecaesareae to Kitasatospora novaeceasareae comb. nov.</title>
        <authorList>
            <person name="Kim M.J."/>
        </authorList>
    </citation>
    <scope>NUCLEOTIDE SEQUENCE [LARGE SCALE GENOMIC DNA]</scope>
    <source>
        <strain evidence="5 6">MMS16-CNU292</strain>
    </source>
</reference>
<feature type="transmembrane region" description="Helical" evidence="3">
    <location>
        <begin position="254"/>
        <end position="275"/>
    </location>
</feature>
<dbReference type="Gene3D" id="1.20.120.1220">
    <property type="match status" value="1"/>
</dbReference>
<evidence type="ECO:0000256" key="1">
    <source>
        <dbReference type="ARBA" id="ARBA00005801"/>
    </source>
</evidence>
<feature type="transmembrane region" description="Helical" evidence="3">
    <location>
        <begin position="287"/>
        <end position="303"/>
    </location>
</feature>
<organism evidence="5 6">
    <name type="scientific">Kitasatospora acidiphila</name>
    <dbReference type="NCBI Taxonomy" id="2567942"/>
    <lineage>
        <taxon>Bacteria</taxon>
        <taxon>Bacillati</taxon>
        <taxon>Actinomycetota</taxon>
        <taxon>Actinomycetes</taxon>
        <taxon>Kitasatosporales</taxon>
        <taxon>Streptomycetaceae</taxon>
        <taxon>Kitasatospora</taxon>
    </lineage>
</organism>
<sequence>MPLAFQPHRLVEHRTADVVADIGELAGLGDLHAQNDTGPPPAVASNAAQERRGSRCAAAGVAAARRGRGVCVIGLVGGMLAGAVAAPWLRGAAARYAVGYGEPAARCPGCGRGLLALPPTGRCRGCRTAVGARAGTVELAAVAAGAAIGSVAGWPVVPVLCWVALFGVVLAFVDLAVHRLPDALTLPLAGGTAVLLVTAGLLTQRTGALTRCLLGALLFLAVYGAMALAGPMGLGDAKLAPTLGALLGWYGWRTLFQGWLAGFLLAAVWGVVLLATGRAKAKDPLPFGPCMLLGALLGVLASAG</sequence>
<evidence type="ECO:0000256" key="2">
    <source>
        <dbReference type="SAM" id="MobiDB-lite"/>
    </source>
</evidence>
<feature type="transmembrane region" description="Helical" evidence="3">
    <location>
        <begin position="156"/>
        <end position="177"/>
    </location>
</feature>
<dbReference type="GO" id="GO:0005886">
    <property type="term" value="C:plasma membrane"/>
    <property type="evidence" value="ECO:0007669"/>
    <property type="project" value="TreeGrafter"/>
</dbReference>
<evidence type="ECO:0000313" key="6">
    <source>
        <dbReference type="Proteomes" id="UP000319103"/>
    </source>
</evidence>
<dbReference type="InterPro" id="IPR000045">
    <property type="entry name" value="Prepilin_IV_endopep_pep"/>
</dbReference>
<comment type="similarity">
    <text evidence="1">Belongs to the peptidase A24 family.</text>
</comment>
<dbReference type="EMBL" id="VIGB01000003">
    <property type="protein sequence ID" value="TQF03641.1"/>
    <property type="molecule type" value="Genomic_DNA"/>
</dbReference>
<dbReference type="PANTHER" id="PTHR30487:SF0">
    <property type="entry name" value="PREPILIN LEADER PEPTIDASE_N-METHYLTRANSFERASE-RELATED"/>
    <property type="match status" value="1"/>
</dbReference>
<dbReference type="Proteomes" id="UP000319103">
    <property type="component" value="Unassembled WGS sequence"/>
</dbReference>
<dbReference type="OrthoDB" id="3388265at2"/>
<feature type="transmembrane region" description="Helical" evidence="3">
    <location>
        <begin position="183"/>
        <end position="202"/>
    </location>
</feature>
<evidence type="ECO:0000256" key="3">
    <source>
        <dbReference type="SAM" id="Phobius"/>
    </source>
</evidence>
<evidence type="ECO:0000313" key="5">
    <source>
        <dbReference type="EMBL" id="TQF03641.1"/>
    </source>
</evidence>
<accession>A0A540W3N5</accession>
<keyword evidence="3" id="KW-0472">Membrane</keyword>
<dbReference type="PANTHER" id="PTHR30487">
    <property type="entry name" value="TYPE 4 PREPILIN-LIKE PROTEINS LEADER PEPTIDE-PROCESSING ENZYME"/>
    <property type="match status" value="1"/>
</dbReference>
<keyword evidence="3" id="KW-0812">Transmembrane</keyword>
<dbReference type="Pfam" id="PF01478">
    <property type="entry name" value="Peptidase_A24"/>
    <property type="match status" value="1"/>
</dbReference>
<name>A0A540W3N5_9ACTN</name>
<evidence type="ECO:0000259" key="4">
    <source>
        <dbReference type="Pfam" id="PF01478"/>
    </source>
</evidence>
<protein>
    <submittedName>
        <fullName evidence="5">Prepilin peptidase</fullName>
    </submittedName>
</protein>
<keyword evidence="6" id="KW-1185">Reference proteome</keyword>
<dbReference type="InterPro" id="IPR050882">
    <property type="entry name" value="Prepilin_peptidase/N-MTase"/>
</dbReference>
<dbReference type="GO" id="GO:0004190">
    <property type="term" value="F:aspartic-type endopeptidase activity"/>
    <property type="evidence" value="ECO:0007669"/>
    <property type="project" value="InterPro"/>
</dbReference>
<comment type="caution">
    <text evidence="5">The sequence shown here is derived from an EMBL/GenBank/DDBJ whole genome shotgun (WGS) entry which is preliminary data.</text>
</comment>
<feature type="transmembrane region" description="Helical" evidence="3">
    <location>
        <begin position="214"/>
        <end position="234"/>
    </location>
</feature>